<keyword evidence="1" id="KW-1133">Transmembrane helix</keyword>
<dbReference type="EMBL" id="JAENHM010000030">
    <property type="protein sequence ID" value="MBK1837989.1"/>
    <property type="molecule type" value="Genomic_DNA"/>
</dbReference>
<dbReference type="RefSeq" id="WP_200193050.1">
    <property type="nucleotide sequence ID" value="NZ_JAENHM010000030.1"/>
</dbReference>
<dbReference type="Proteomes" id="UP000652760">
    <property type="component" value="Unassembled WGS sequence"/>
</dbReference>
<keyword evidence="3" id="KW-1185">Reference proteome</keyword>
<name>A0ABS1F3J0_9PROT</name>
<reference evidence="3" key="1">
    <citation type="submission" date="2021-01" db="EMBL/GenBank/DDBJ databases">
        <title>Genome public.</title>
        <authorList>
            <person name="Liu C."/>
            <person name="Sun Q."/>
        </authorList>
    </citation>
    <scope>NUCLEOTIDE SEQUENCE [LARGE SCALE GENOMIC DNA]</scope>
    <source>
        <strain evidence="3">YIM B02556</strain>
    </source>
</reference>
<protein>
    <submittedName>
        <fullName evidence="2">Uncharacterized protein</fullName>
    </submittedName>
</protein>
<keyword evidence="1" id="KW-0812">Transmembrane</keyword>
<evidence type="ECO:0000313" key="3">
    <source>
        <dbReference type="Proteomes" id="UP000652760"/>
    </source>
</evidence>
<feature type="transmembrane region" description="Helical" evidence="1">
    <location>
        <begin position="18"/>
        <end position="41"/>
    </location>
</feature>
<comment type="caution">
    <text evidence="2">The sequence shown here is derived from an EMBL/GenBank/DDBJ whole genome shotgun (WGS) entry which is preliminary data.</text>
</comment>
<proteinExistence type="predicted"/>
<organism evidence="2 3">
    <name type="scientific">Azospirillum endophyticum</name>
    <dbReference type="NCBI Taxonomy" id="2800326"/>
    <lineage>
        <taxon>Bacteria</taxon>
        <taxon>Pseudomonadati</taxon>
        <taxon>Pseudomonadota</taxon>
        <taxon>Alphaproteobacteria</taxon>
        <taxon>Rhodospirillales</taxon>
        <taxon>Azospirillaceae</taxon>
        <taxon>Azospirillum</taxon>
    </lineage>
</organism>
<sequence>MADAKRSALTDIIISLPVFWRVFVVLFTMIFISVVVTMFVLPASIAITKGRSVSISWSDGLKIPEDPAIKAEIQKVRASIDTSILNFQIQLSESRKLVKDRQDKYAEQTHVDWGKADAIYKPLITQAQVRLDEDEKSMDRRIEALNQFKERVSSWW</sequence>
<accession>A0ABS1F3J0</accession>
<evidence type="ECO:0000313" key="2">
    <source>
        <dbReference type="EMBL" id="MBK1837989.1"/>
    </source>
</evidence>
<evidence type="ECO:0000256" key="1">
    <source>
        <dbReference type="SAM" id="Phobius"/>
    </source>
</evidence>
<gene>
    <name evidence="2" type="ORF">JHL17_11250</name>
</gene>
<keyword evidence="1" id="KW-0472">Membrane</keyword>